<evidence type="ECO:0000313" key="3">
    <source>
        <dbReference type="Proteomes" id="UP000092460"/>
    </source>
</evidence>
<organism evidence="2 3">
    <name type="scientific">Glossina palpalis gambiensis</name>
    <dbReference type="NCBI Taxonomy" id="67801"/>
    <lineage>
        <taxon>Eukaryota</taxon>
        <taxon>Metazoa</taxon>
        <taxon>Ecdysozoa</taxon>
        <taxon>Arthropoda</taxon>
        <taxon>Hexapoda</taxon>
        <taxon>Insecta</taxon>
        <taxon>Pterygota</taxon>
        <taxon>Neoptera</taxon>
        <taxon>Endopterygota</taxon>
        <taxon>Diptera</taxon>
        <taxon>Brachycera</taxon>
        <taxon>Muscomorpha</taxon>
        <taxon>Hippoboscoidea</taxon>
        <taxon>Glossinidae</taxon>
        <taxon>Glossina</taxon>
    </lineage>
</organism>
<keyword evidence="1" id="KW-1133">Transmembrane helix</keyword>
<reference evidence="2" key="2">
    <citation type="submission" date="2020-05" db="UniProtKB">
        <authorList>
            <consortium name="EnsemblMetazoa"/>
        </authorList>
    </citation>
    <scope>IDENTIFICATION</scope>
    <source>
        <strain evidence="2">IAEA</strain>
    </source>
</reference>
<evidence type="ECO:0000313" key="2">
    <source>
        <dbReference type="EnsemblMetazoa" id="GPPI018869-PA"/>
    </source>
</evidence>
<protein>
    <submittedName>
        <fullName evidence="2">Uncharacterized protein</fullName>
    </submittedName>
</protein>
<proteinExistence type="predicted"/>
<name>A0A1B0B4T1_9MUSC</name>
<dbReference type="VEuPathDB" id="VectorBase:GPPI018869"/>
<dbReference type="AlphaFoldDB" id="A0A1B0B4T1"/>
<sequence length="121" mass="13649">MGGHVLATQLTREELQGPLVFVSNANMGLLAIGLITAKLLAKGYDGAIKRLSFTEGVEWRSTYSRRMGHIRQYIFVVFRLTVTSVDIGMTTIRVFPNSRYSKLLTYDNTQSIWIYSKVVVT</sequence>
<dbReference type="EMBL" id="JXJN01008479">
    <property type="status" value="NOT_ANNOTATED_CDS"/>
    <property type="molecule type" value="Genomic_DNA"/>
</dbReference>
<feature type="transmembrane region" description="Helical" evidence="1">
    <location>
        <begin position="20"/>
        <end position="41"/>
    </location>
</feature>
<keyword evidence="3" id="KW-1185">Reference proteome</keyword>
<keyword evidence="1" id="KW-0472">Membrane</keyword>
<keyword evidence="1" id="KW-0812">Transmembrane</keyword>
<dbReference type="Proteomes" id="UP000092460">
    <property type="component" value="Unassembled WGS sequence"/>
</dbReference>
<evidence type="ECO:0000256" key="1">
    <source>
        <dbReference type="SAM" id="Phobius"/>
    </source>
</evidence>
<feature type="transmembrane region" description="Helical" evidence="1">
    <location>
        <begin position="73"/>
        <end position="95"/>
    </location>
</feature>
<dbReference type="EnsemblMetazoa" id="GPPI018869-RA">
    <property type="protein sequence ID" value="GPPI018869-PA"/>
    <property type="gene ID" value="GPPI018869"/>
</dbReference>
<reference evidence="3" key="1">
    <citation type="submission" date="2015-01" db="EMBL/GenBank/DDBJ databases">
        <authorList>
            <person name="Aksoy S."/>
            <person name="Warren W."/>
            <person name="Wilson R.K."/>
        </authorList>
    </citation>
    <scope>NUCLEOTIDE SEQUENCE [LARGE SCALE GENOMIC DNA]</scope>
    <source>
        <strain evidence="3">IAEA</strain>
    </source>
</reference>
<accession>A0A1B0B4T1</accession>